<dbReference type="PROSITE" id="PS50977">
    <property type="entry name" value="HTH_TETR_2"/>
    <property type="match status" value="1"/>
</dbReference>
<accession>A0ABW2I5J1</accession>
<keyword evidence="7" id="KW-1185">Reference proteome</keyword>
<dbReference type="RefSeq" id="WP_378978108.1">
    <property type="nucleotide sequence ID" value="NZ_JBHTBJ010000078.1"/>
</dbReference>
<dbReference type="PANTHER" id="PTHR30055">
    <property type="entry name" value="HTH-TYPE TRANSCRIPTIONAL REGULATOR RUTR"/>
    <property type="match status" value="1"/>
</dbReference>
<dbReference type="InterPro" id="IPR001647">
    <property type="entry name" value="HTH_TetR"/>
</dbReference>
<keyword evidence="2 4" id="KW-0238">DNA-binding</keyword>
<dbReference type="PANTHER" id="PTHR30055:SF234">
    <property type="entry name" value="HTH-TYPE TRANSCRIPTIONAL REGULATOR BETI"/>
    <property type="match status" value="1"/>
</dbReference>
<feature type="DNA-binding region" description="H-T-H motif" evidence="4">
    <location>
        <begin position="36"/>
        <end position="55"/>
    </location>
</feature>
<evidence type="ECO:0000256" key="1">
    <source>
        <dbReference type="ARBA" id="ARBA00023015"/>
    </source>
</evidence>
<evidence type="ECO:0000313" key="6">
    <source>
        <dbReference type="EMBL" id="MFC7280123.1"/>
    </source>
</evidence>
<name>A0ABW2I5J1_9ACTN</name>
<dbReference type="Proteomes" id="UP001596548">
    <property type="component" value="Unassembled WGS sequence"/>
</dbReference>
<dbReference type="InterPro" id="IPR050109">
    <property type="entry name" value="HTH-type_TetR-like_transc_reg"/>
</dbReference>
<evidence type="ECO:0000256" key="2">
    <source>
        <dbReference type="ARBA" id="ARBA00023125"/>
    </source>
</evidence>
<dbReference type="EMBL" id="JBHTBJ010000078">
    <property type="protein sequence ID" value="MFC7280123.1"/>
    <property type="molecule type" value="Genomic_DNA"/>
</dbReference>
<comment type="caution">
    <text evidence="6">The sequence shown here is derived from an EMBL/GenBank/DDBJ whole genome shotgun (WGS) entry which is preliminary data.</text>
</comment>
<feature type="domain" description="HTH tetR-type" evidence="5">
    <location>
        <begin position="13"/>
        <end position="73"/>
    </location>
</feature>
<evidence type="ECO:0000313" key="7">
    <source>
        <dbReference type="Proteomes" id="UP001596548"/>
    </source>
</evidence>
<keyword evidence="3" id="KW-0804">Transcription</keyword>
<evidence type="ECO:0000256" key="3">
    <source>
        <dbReference type="ARBA" id="ARBA00023163"/>
    </source>
</evidence>
<dbReference type="Gene3D" id="1.10.357.10">
    <property type="entry name" value="Tetracycline Repressor, domain 2"/>
    <property type="match status" value="1"/>
</dbReference>
<organism evidence="6 7">
    <name type="scientific">Paractinoplanes rhizophilus</name>
    <dbReference type="NCBI Taxonomy" id="1416877"/>
    <lineage>
        <taxon>Bacteria</taxon>
        <taxon>Bacillati</taxon>
        <taxon>Actinomycetota</taxon>
        <taxon>Actinomycetes</taxon>
        <taxon>Micromonosporales</taxon>
        <taxon>Micromonosporaceae</taxon>
        <taxon>Paractinoplanes</taxon>
    </lineage>
</organism>
<evidence type="ECO:0000259" key="5">
    <source>
        <dbReference type="PROSITE" id="PS50977"/>
    </source>
</evidence>
<gene>
    <name evidence="6" type="ORF">ACFQS1_39715</name>
</gene>
<dbReference type="Gene3D" id="1.10.10.60">
    <property type="entry name" value="Homeodomain-like"/>
    <property type="match status" value="1"/>
</dbReference>
<dbReference type="Pfam" id="PF00440">
    <property type="entry name" value="TetR_N"/>
    <property type="match status" value="1"/>
</dbReference>
<dbReference type="PRINTS" id="PR00455">
    <property type="entry name" value="HTHTETR"/>
</dbReference>
<proteinExistence type="predicted"/>
<protein>
    <submittedName>
        <fullName evidence="6">TetR/AcrR family transcriptional regulator</fullName>
    </submittedName>
</protein>
<keyword evidence="1" id="KW-0805">Transcription regulation</keyword>
<reference evidence="7" key="1">
    <citation type="journal article" date="2019" name="Int. J. Syst. Evol. Microbiol.">
        <title>The Global Catalogue of Microorganisms (GCM) 10K type strain sequencing project: providing services to taxonomists for standard genome sequencing and annotation.</title>
        <authorList>
            <consortium name="The Broad Institute Genomics Platform"/>
            <consortium name="The Broad Institute Genome Sequencing Center for Infectious Disease"/>
            <person name="Wu L."/>
            <person name="Ma J."/>
        </authorList>
    </citation>
    <scope>NUCLEOTIDE SEQUENCE [LARGE SCALE GENOMIC DNA]</scope>
    <source>
        <strain evidence="7">XZYJT-10</strain>
    </source>
</reference>
<evidence type="ECO:0000256" key="4">
    <source>
        <dbReference type="PROSITE-ProRule" id="PRU00335"/>
    </source>
</evidence>
<sequence>MKPPPNLRQQRKEETRARIAAAAMGLFAERGFERVSVAEVAAAAGVTEKTVFNHFATKEDLVYAGDHAFEADLLDAARSRTPGSSVLDAVRTFLLERYAHGGQSRAATLAVLLAESPALRAREREILARYADRLRDQIAAEIGARPGDLRPTVAAQAMIAVHQAVIAGYRDGLLAAEPAAAAEHAELDQRMRRAAEEAFELLAGGLADWP</sequence>
<dbReference type="InterPro" id="IPR009057">
    <property type="entry name" value="Homeodomain-like_sf"/>
</dbReference>
<dbReference type="SUPFAM" id="SSF46689">
    <property type="entry name" value="Homeodomain-like"/>
    <property type="match status" value="1"/>
</dbReference>